<dbReference type="RefSeq" id="WP_167353633.1">
    <property type="nucleotide sequence ID" value="NZ_FNBS01000005.1"/>
</dbReference>
<protein>
    <submittedName>
        <fullName evidence="1">Uncharacterized protein</fullName>
    </submittedName>
</protein>
<reference evidence="1 2" key="1">
    <citation type="submission" date="2016-10" db="EMBL/GenBank/DDBJ databases">
        <authorList>
            <person name="de Groot N.N."/>
        </authorList>
    </citation>
    <scope>NUCLEOTIDE SEQUENCE [LARGE SCALE GENOMIC DNA]</scope>
    <source>
        <strain evidence="1 2">DSM 569</strain>
    </source>
</reference>
<evidence type="ECO:0000313" key="1">
    <source>
        <dbReference type="EMBL" id="SDF17246.1"/>
    </source>
</evidence>
<dbReference type="EMBL" id="FNBS01000005">
    <property type="protein sequence ID" value="SDF17246.1"/>
    <property type="molecule type" value="Genomic_DNA"/>
</dbReference>
<gene>
    <name evidence="1" type="ORF">SAMN04244560_00355</name>
</gene>
<proteinExistence type="predicted"/>
<dbReference type="AlphaFoldDB" id="A0A1G7IXC9"/>
<evidence type="ECO:0000313" key="2">
    <source>
        <dbReference type="Proteomes" id="UP000183404"/>
    </source>
</evidence>
<organism evidence="1 2">
    <name type="scientific">Thermoanaerobacter thermohydrosulfuricus</name>
    <name type="common">Clostridium thermohydrosulfuricum</name>
    <dbReference type="NCBI Taxonomy" id="1516"/>
    <lineage>
        <taxon>Bacteria</taxon>
        <taxon>Bacillati</taxon>
        <taxon>Bacillota</taxon>
        <taxon>Clostridia</taxon>
        <taxon>Thermoanaerobacterales</taxon>
        <taxon>Thermoanaerobacteraceae</taxon>
        <taxon>Thermoanaerobacter</taxon>
    </lineage>
</organism>
<name>A0A1G7IXC9_THETY</name>
<accession>A0A1G7IXC9</accession>
<sequence>MRKRAYIKTFDGIKLYSGEAVLIKEYEHFYLFQLKDYRVSICKNDLKANLSEIKFLQ</sequence>
<dbReference type="Proteomes" id="UP000183404">
    <property type="component" value="Unassembled WGS sequence"/>
</dbReference>